<dbReference type="AlphaFoldDB" id="A0A2I1HS13"/>
<comment type="caution">
    <text evidence="1">The sequence shown here is derived from an EMBL/GenBank/DDBJ whole genome shotgun (WGS) entry which is preliminary data.</text>
</comment>
<dbReference type="VEuPathDB" id="FungiDB:RhiirA1_474975"/>
<organism evidence="1 2">
    <name type="scientific">Rhizophagus irregularis</name>
    <dbReference type="NCBI Taxonomy" id="588596"/>
    <lineage>
        <taxon>Eukaryota</taxon>
        <taxon>Fungi</taxon>
        <taxon>Fungi incertae sedis</taxon>
        <taxon>Mucoromycota</taxon>
        <taxon>Glomeromycotina</taxon>
        <taxon>Glomeromycetes</taxon>
        <taxon>Glomerales</taxon>
        <taxon>Glomeraceae</taxon>
        <taxon>Rhizophagus</taxon>
    </lineage>
</organism>
<evidence type="ECO:0000313" key="1">
    <source>
        <dbReference type="EMBL" id="PKY61681.1"/>
    </source>
</evidence>
<accession>A0A2I1HS13</accession>
<protein>
    <submittedName>
        <fullName evidence="1">Uncharacterized protein</fullName>
    </submittedName>
</protein>
<keyword evidence="2" id="KW-1185">Reference proteome</keyword>
<dbReference type="EMBL" id="LLXI01005704">
    <property type="protein sequence ID" value="PKY61681.1"/>
    <property type="molecule type" value="Genomic_DNA"/>
</dbReference>
<dbReference type="Proteomes" id="UP000234323">
    <property type="component" value="Unassembled WGS sequence"/>
</dbReference>
<evidence type="ECO:0000313" key="2">
    <source>
        <dbReference type="Proteomes" id="UP000234323"/>
    </source>
</evidence>
<reference evidence="1 2" key="1">
    <citation type="submission" date="2015-10" db="EMBL/GenBank/DDBJ databases">
        <title>Genome analyses suggest a sexual origin of heterokaryosis in a supposedly ancient asexual fungus.</title>
        <authorList>
            <person name="Ropars J."/>
            <person name="Sedzielewska K."/>
            <person name="Noel J."/>
            <person name="Charron P."/>
            <person name="Farinelli L."/>
            <person name="Marton T."/>
            <person name="Kruger M."/>
            <person name="Pelin A."/>
            <person name="Brachmann A."/>
            <person name="Corradi N."/>
        </authorList>
    </citation>
    <scope>NUCLEOTIDE SEQUENCE [LARGE SCALE GENOMIC DNA]</scope>
    <source>
        <strain evidence="1 2">A4</strain>
    </source>
</reference>
<gene>
    <name evidence="1" type="ORF">RhiirA4_486991</name>
</gene>
<name>A0A2I1HS13_9GLOM</name>
<proteinExistence type="predicted"/>
<sequence length="83" mass="9339">MFGLASQYASNENVSLFVRHIPALAFLPCDNISAVFNELRSNMPSDMPPEVIRRLRNGNVVHSEPLFPPSLWLVTAHVDYLKS</sequence>